<accession>A0ABS6G7M7</accession>
<evidence type="ECO:0000313" key="1">
    <source>
        <dbReference type="EMBL" id="MBU5922685.1"/>
    </source>
</evidence>
<comment type="caution">
    <text evidence="1">The sequence shown here is derived from an EMBL/GenBank/DDBJ whole genome shotgun (WGS) entry which is preliminary data.</text>
</comment>
<proteinExistence type="predicted"/>
<protein>
    <submittedName>
        <fullName evidence="1">Uncharacterized protein</fullName>
    </submittedName>
</protein>
<dbReference type="RefSeq" id="WP_141237269.1">
    <property type="nucleotide sequence ID" value="NZ_JAHLTI010000001.1"/>
</dbReference>
<sequence>MSMTLILLPPGEDFFCYFVSWLFQPKSFSLGTRDAQIREDQAVHKKDNRSHLNIVYHSKDEMILIVLGNTYDKNKNKNITKQTILKKQIKAILNANIHTFTRPRKKSSC</sequence>
<gene>
    <name evidence="1" type="ORF">KQV47_00570</name>
</gene>
<evidence type="ECO:0000313" key="2">
    <source>
        <dbReference type="Proteomes" id="UP000787201"/>
    </source>
</evidence>
<name>A0ABS6G7M7_9ENTR</name>
<keyword evidence="2" id="KW-1185">Reference proteome</keyword>
<dbReference type="Proteomes" id="UP000787201">
    <property type="component" value="Unassembled WGS sequence"/>
</dbReference>
<organism evidence="1 2">
    <name type="scientific">Enterobacter sichuanensis</name>
    <dbReference type="NCBI Taxonomy" id="2071710"/>
    <lineage>
        <taxon>Bacteria</taxon>
        <taxon>Pseudomonadati</taxon>
        <taxon>Pseudomonadota</taxon>
        <taxon>Gammaproteobacteria</taxon>
        <taxon>Enterobacterales</taxon>
        <taxon>Enterobacteriaceae</taxon>
        <taxon>Enterobacter</taxon>
        <taxon>Enterobacter cloacae complex</taxon>
    </lineage>
</organism>
<dbReference type="EMBL" id="JAHLTI010000001">
    <property type="protein sequence ID" value="MBU5922685.1"/>
    <property type="molecule type" value="Genomic_DNA"/>
</dbReference>
<reference evidence="1 2" key="1">
    <citation type="submission" date="2021-06" db="EMBL/GenBank/DDBJ databases">
        <authorList>
            <person name="Stanton E."/>
        </authorList>
    </citation>
    <scope>NUCLEOTIDE SEQUENCE [LARGE SCALE GENOMIC DNA]</scope>
    <source>
        <strain evidence="1 2">2021EL-00146</strain>
    </source>
</reference>